<dbReference type="EMBL" id="GL349452">
    <property type="protein sequence ID" value="KNC48932.1"/>
    <property type="molecule type" value="Genomic_DNA"/>
</dbReference>
<dbReference type="RefSeq" id="XP_013758349.1">
    <property type="nucleotide sequence ID" value="XM_013902895.1"/>
</dbReference>
<organism evidence="1 2">
    <name type="scientific">Thecamonas trahens ATCC 50062</name>
    <dbReference type="NCBI Taxonomy" id="461836"/>
    <lineage>
        <taxon>Eukaryota</taxon>
        <taxon>Apusozoa</taxon>
        <taxon>Apusomonadida</taxon>
        <taxon>Apusomonadidae</taxon>
        <taxon>Thecamonas</taxon>
    </lineage>
</organism>
<name>A0A0L0D971_THETB</name>
<dbReference type="Proteomes" id="UP000054408">
    <property type="component" value="Unassembled WGS sequence"/>
</dbReference>
<gene>
    <name evidence="1" type="ORF">AMSG_04677</name>
</gene>
<evidence type="ECO:0000313" key="1">
    <source>
        <dbReference type="EMBL" id="KNC48932.1"/>
    </source>
</evidence>
<accession>A0A0L0D971</accession>
<dbReference type="AlphaFoldDB" id="A0A0L0D971"/>
<sequence>MFEPLAAEVALRVPAYAEWQRARLYARLAGQRIVRELVIAEGARMWDAGAGALRSHPPRVVNAHAARFVVAGIGATPAGAVLAELADNLRRVMVAAPCSAHIFVNPRAALHITLALLSSPDEPFPLGSTEAVAAEAAALAAAGARSALDGLVLELHDVVIDAAGVVLALWRPVTGSPEALRRALAQAAGRPLPHKQPTYIVHSSLARIVGWPTVADVGDLDRKVQLAELAAAGAAARAWLAEMRPASVVVAPRELLYCDEMTYKSAMVPGNECVVL</sequence>
<protein>
    <submittedName>
        <fullName evidence="1">Uncharacterized protein</fullName>
    </submittedName>
</protein>
<dbReference type="SUPFAM" id="SSF55144">
    <property type="entry name" value="LigT-like"/>
    <property type="match status" value="1"/>
</dbReference>
<keyword evidence="2" id="KW-1185">Reference proteome</keyword>
<reference evidence="1 2" key="1">
    <citation type="submission" date="2010-05" db="EMBL/GenBank/DDBJ databases">
        <title>The Genome Sequence of Thecamonas trahens ATCC 50062.</title>
        <authorList>
            <consortium name="The Broad Institute Genome Sequencing Platform"/>
            <person name="Russ C."/>
            <person name="Cuomo C."/>
            <person name="Shea T."/>
            <person name="Young S.K."/>
            <person name="Zeng Q."/>
            <person name="Koehrsen M."/>
            <person name="Haas B."/>
            <person name="Borodovsky M."/>
            <person name="Guigo R."/>
            <person name="Alvarado L."/>
            <person name="Berlin A."/>
            <person name="Bochicchio J."/>
            <person name="Borenstein D."/>
            <person name="Chapman S."/>
            <person name="Chen Z."/>
            <person name="Freedman E."/>
            <person name="Gellesch M."/>
            <person name="Goldberg J."/>
            <person name="Griggs A."/>
            <person name="Gujja S."/>
            <person name="Heilman E."/>
            <person name="Heiman D."/>
            <person name="Hepburn T."/>
            <person name="Howarth C."/>
            <person name="Jen D."/>
            <person name="Larson L."/>
            <person name="Mehta T."/>
            <person name="Park D."/>
            <person name="Pearson M."/>
            <person name="Roberts A."/>
            <person name="Saif S."/>
            <person name="Shenoy N."/>
            <person name="Sisk P."/>
            <person name="Stolte C."/>
            <person name="Sykes S."/>
            <person name="Thomson T."/>
            <person name="Walk T."/>
            <person name="White J."/>
            <person name="Yandava C."/>
            <person name="Burger G."/>
            <person name="Gray M.W."/>
            <person name="Holland P.W.H."/>
            <person name="King N."/>
            <person name="Lang F.B.F."/>
            <person name="Roger A.J."/>
            <person name="Ruiz-Trillo I."/>
            <person name="Lander E."/>
            <person name="Nusbaum C."/>
        </authorList>
    </citation>
    <scope>NUCLEOTIDE SEQUENCE [LARGE SCALE GENOMIC DNA]</scope>
    <source>
        <strain evidence="1 2">ATCC 50062</strain>
    </source>
</reference>
<dbReference type="InterPro" id="IPR009097">
    <property type="entry name" value="Cyclic_Pdiesterase"/>
</dbReference>
<proteinExistence type="predicted"/>
<dbReference type="GeneID" id="25564211"/>
<evidence type="ECO:0000313" key="2">
    <source>
        <dbReference type="Proteomes" id="UP000054408"/>
    </source>
</evidence>
<dbReference type="STRING" id="461836.A0A0L0D971"/>